<dbReference type="GO" id="GO:0005524">
    <property type="term" value="F:ATP binding"/>
    <property type="evidence" value="ECO:0007669"/>
    <property type="project" value="UniProtKB-KW"/>
</dbReference>
<dbReference type="GO" id="GO:0006351">
    <property type="term" value="P:DNA-templated transcription"/>
    <property type="evidence" value="ECO:0007669"/>
    <property type="project" value="InterPro"/>
</dbReference>
<evidence type="ECO:0000256" key="12">
    <source>
        <dbReference type="ARBA" id="ARBA00022840"/>
    </source>
</evidence>
<evidence type="ECO:0000256" key="2">
    <source>
        <dbReference type="ARBA" id="ARBA00020107"/>
    </source>
</evidence>
<dbReference type="GO" id="GO:0005198">
    <property type="term" value="F:structural molecule activity"/>
    <property type="evidence" value="ECO:0007669"/>
    <property type="project" value="InterPro"/>
</dbReference>
<dbReference type="GO" id="GO:0019028">
    <property type="term" value="C:viral capsid"/>
    <property type="evidence" value="ECO:0007669"/>
    <property type="project" value="UniProtKB-KW"/>
</dbReference>
<dbReference type="Gene3D" id="2.40.10.10">
    <property type="entry name" value="Trypsin-like serine proteases"/>
    <property type="match status" value="1"/>
</dbReference>
<dbReference type="Gene3D" id="2.60.120.20">
    <property type="match status" value="3"/>
</dbReference>
<dbReference type="GO" id="GO:0003724">
    <property type="term" value="F:RNA helicase activity"/>
    <property type="evidence" value="ECO:0007669"/>
    <property type="project" value="InterPro"/>
</dbReference>
<keyword evidence="7" id="KW-0548">Nucleotidyltransferase</keyword>
<dbReference type="PROSITE" id="PS50507">
    <property type="entry name" value="RDRP_SSRNA_POS"/>
    <property type="match status" value="1"/>
</dbReference>
<dbReference type="InterPro" id="IPR033703">
    <property type="entry name" value="Rhv-like"/>
</dbReference>
<dbReference type="InterPro" id="IPR007094">
    <property type="entry name" value="RNA-dir_pol_PSvirus"/>
</dbReference>
<dbReference type="InterPro" id="IPR043502">
    <property type="entry name" value="DNA/RNA_pol_sf"/>
</dbReference>
<feature type="region of interest" description="Disordered" evidence="15">
    <location>
        <begin position="2507"/>
        <end position="2530"/>
    </location>
</feature>
<keyword evidence="5" id="KW-0645">Protease</keyword>
<dbReference type="InterPro" id="IPR000605">
    <property type="entry name" value="Helicase_SF3_ssDNA/RNA_vir"/>
</dbReference>
<dbReference type="InterPro" id="IPR001676">
    <property type="entry name" value="Picornavirus_capsid"/>
</dbReference>
<dbReference type="SUPFAM" id="SSF56672">
    <property type="entry name" value="DNA/RNA polymerases"/>
    <property type="match status" value="1"/>
</dbReference>
<organism evidence="18">
    <name type="scientific">Lymantria dispar iflavirus 1</name>
    <dbReference type="NCBI Taxonomy" id="1521188"/>
    <lineage>
        <taxon>Viruses</taxon>
        <taxon>Riboviria</taxon>
        <taxon>Orthornavirae</taxon>
        <taxon>Pisuviricota</taxon>
        <taxon>Pisoniviricetes</taxon>
        <taxon>Picornavirales</taxon>
        <taxon>Iflaviridae</taxon>
        <taxon>Iflavirus</taxon>
        <taxon>Iflavirus lineacelli</taxon>
    </lineage>
</organism>
<dbReference type="Pfam" id="PF00910">
    <property type="entry name" value="RNA_helicase"/>
    <property type="match status" value="1"/>
</dbReference>
<evidence type="ECO:0000256" key="3">
    <source>
        <dbReference type="ARBA" id="ARBA00022484"/>
    </source>
</evidence>
<name>A0A6M3MXW9_9VIRU</name>
<dbReference type="Gene3D" id="3.30.70.270">
    <property type="match status" value="1"/>
</dbReference>
<dbReference type="GO" id="GO:0039694">
    <property type="term" value="P:viral RNA genome replication"/>
    <property type="evidence" value="ECO:0007669"/>
    <property type="project" value="InterPro"/>
</dbReference>
<evidence type="ECO:0000256" key="14">
    <source>
        <dbReference type="ARBA" id="ARBA00022953"/>
    </source>
</evidence>
<dbReference type="InterPro" id="IPR014872">
    <property type="entry name" value="Dicistrovirus_capsid-polyPr_C"/>
</dbReference>
<dbReference type="Pfam" id="PF00680">
    <property type="entry name" value="RdRP_1"/>
    <property type="match status" value="1"/>
</dbReference>
<dbReference type="CDD" id="cd23169">
    <property type="entry name" value="ps-ssRNAv-Picornavirales"/>
    <property type="match status" value="1"/>
</dbReference>
<evidence type="ECO:0000256" key="1">
    <source>
        <dbReference type="ARBA" id="ARBA00004328"/>
    </source>
</evidence>
<accession>A0A6M3MXW9</accession>
<dbReference type="InterPro" id="IPR014759">
    <property type="entry name" value="Helicase_SF3_ssRNA_vir"/>
</dbReference>
<evidence type="ECO:0000259" key="17">
    <source>
        <dbReference type="PROSITE" id="PS51218"/>
    </source>
</evidence>
<protein>
    <recommendedName>
        <fullName evidence="2">Genome polyprotein</fullName>
    </recommendedName>
</protein>
<dbReference type="GO" id="GO:0008234">
    <property type="term" value="F:cysteine-type peptidase activity"/>
    <property type="evidence" value="ECO:0007669"/>
    <property type="project" value="UniProtKB-KW"/>
</dbReference>
<proteinExistence type="predicted"/>
<dbReference type="GO" id="GO:0006508">
    <property type="term" value="P:proteolysis"/>
    <property type="evidence" value="ECO:0007669"/>
    <property type="project" value="UniProtKB-KW"/>
</dbReference>
<dbReference type="GO" id="GO:0003968">
    <property type="term" value="F:RNA-directed RNA polymerase activity"/>
    <property type="evidence" value="ECO:0007669"/>
    <property type="project" value="UniProtKB-KW"/>
</dbReference>
<dbReference type="Pfam" id="PF08762">
    <property type="entry name" value="CRPV_capsid"/>
    <property type="match status" value="1"/>
</dbReference>
<evidence type="ECO:0000256" key="8">
    <source>
        <dbReference type="ARBA" id="ARBA00022741"/>
    </source>
</evidence>
<dbReference type="Pfam" id="PF00073">
    <property type="entry name" value="Rhv"/>
    <property type="match status" value="1"/>
</dbReference>
<feature type="domain" description="RdRp catalytic" evidence="16">
    <location>
        <begin position="2727"/>
        <end position="2854"/>
    </location>
</feature>
<keyword evidence="8" id="KW-0547">Nucleotide-binding</keyword>
<dbReference type="SUPFAM" id="SSF50494">
    <property type="entry name" value="Trypsin-like serine proteases"/>
    <property type="match status" value="1"/>
</dbReference>
<dbReference type="PROSITE" id="PS51218">
    <property type="entry name" value="SF3_HELICASE_2"/>
    <property type="match status" value="1"/>
</dbReference>
<keyword evidence="10" id="KW-0347">Helicase</keyword>
<evidence type="ECO:0000256" key="7">
    <source>
        <dbReference type="ARBA" id="ARBA00022695"/>
    </source>
</evidence>
<evidence type="ECO:0000256" key="5">
    <source>
        <dbReference type="ARBA" id="ARBA00022670"/>
    </source>
</evidence>
<keyword evidence="3" id="KW-0696">RNA-directed RNA polymerase</keyword>
<keyword evidence="14" id="KW-0693">Viral RNA replication</keyword>
<dbReference type="EMBL" id="MN938851">
    <property type="protein sequence ID" value="QJB76116.1"/>
    <property type="molecule type" value="Genomic_RNA"/>
</dbReference>
<evidence type="ECO:0000256" key="13">
    <source>
        <dbReference type="ARBA" id="ARBA00022844"/>
    </source>
</evidence>
<keyword evidence="6" id="KW-0808">Transferase</keyword>
<dbReference type="CDD" id="cd00205">
    <property type="entry name" value="rhv_like"/>
    <property type="match status" value="2"/>
</dbReference>
<sequence length="2984" mass="339220">MASFNVSFLQSVFSDLISAEFDYEVTLLRKIFDGKYELRHSYGLTSSVDDIHLEDEWRFRYIKLEKRRNYLWYLMKTRKFVELDDHFNTDYTFSDLDLRLRVEFSRHVKEHNDRFKYINRKSRFVPFSKSSLPVENIETEHYDNNDIDIDFSTNSVSFKKKRSVSFESLVDNNRIYKKCEVDNRDYNLLVSYALRLRELLENAVSLRLPRRISKIFQNKRKTEWVEMIPLQYQGGTPAAPITKGIDPIRDLTQDDNRPKCCAYCPEIVCMKCYKGRGCCECFPHYQGNVEQDVGGDTSVVQIHKAHNVVLTETEITQSDTTAISNPKWGSYVSSDTISQMDTLVNRWFRVGTYTWTTQMNRNTTIRSISLPRDAVFSGSTTCDQPNKIPFRIHRYWRGDITVKIHINCNKFQIGQLQCSWYYQPKADDSFASKSSVYTRSGTHHCVISAAPNNEVELRIPYKAYKSMYHTKTYNGDVKDLPLDMGTLFISVLSPLKTTGETSPRCSFTVFVKYENNEFTGMIAGDVDTPSQVSENLQYQMDGIGSILSAAVPVVEKLLTSSPNDNNRDNPPLNSAPRYFVPTASHSWSIGTDLVEPLHNLRLSGRAQTRHPDVDLDEMKVDVLKRKYMLCDVFSWSQQDPNGHNLWNFPVNPMPPKDRLYKVAQAGTNTLSKYQITPIGFLSSLYQYWRGSIEYRFDIVASQFHSGKLLLAYIPGLEEGGSVTIEQARASPHIIISLDNAMTYTWRVPYVADRPWWPRRYAGESISNNVTSPSKIFVFVLNELVMAETVADSIEILVYMRGGEDMEFAVPVQPSIGLGYDNSYIASRNNTNVFPVSTTDNFYVGNWHTTPLVQVLRHATTSEAVGRFSEPILDRPVYYVLSSSLPTANVNSAAITLRSITHYIFLKGIGFSEYIGLPVYAVDTQIALSRLEQIARAAFTNNYTYGSWVSSFIITAPLSTSAGGFGFIPAAYVTTSNTYGGGKSIPFVATSVSPTLEDMEYQGNREESLALVDDTQNLQSTGSGMMTYGERFVDLKDLGRRYQLYGWTSIPSDQIERDPGACSFLFPVLPQGLNLAINTPTSVNQIWNRAREGHIPLIASLFRFYRGSLRIRMVFSNASGLTAWVQHRPDRRLDRDVITPCTQVTTAEAVFNHSYGVYMQSLSVNNMIEIEVPFYQMANFGLLQKPIIAVGGPVTDWSRFYSLGELSVGFFGDKPTEDIRCTIYYSMADDCRFSTYQGVPPVVLIDDLPEYQGFTDYFKASPKELGNQVAEGVAETIHSQLQPAVDNFVASFKERMGDVYSSVSKSISDIEFSSKISSIGSQIIHSVNNPSPSTIAISVVSICITLGLITYSTYHIIHKYVIEIWTYISNKVASNKVHPEAETEVGVDALKYQTDTDNAVNGFLSIICGGLCTLFGMKNSLKYKPVSDCLFKEITNGMRMSNVCFVFFKNLLSVIGDMKSLIVSHLYPGFNAAESLMEGKDIIEKWAQHSLNILDPMVAQNIKYNKDLHISLLDCYAFGKILKVKSLETQYPALIQMVNNIFDKLHRLYVDLIAQGIDPHVRKLPFVIYNCGAPEIGKSHLTTNICAELCKDQNIVSETHLMCVLNATSKFWDNCDRQPCLVMDDAFNIRKGTMLEDQLAAIFNVVSPVVLVPPKAAVEDKGRTYNPEIFILNSNVDFFKTDICLEEALWRRRDILIKSELDPDFVKEGCIHCLKKLKVSSQLPVEAVTALKDNHHLKFKYTFDVTNPNCQYLPENSYLKYDELMKLLKDLFKKNREAENYKFAQRVAHCNEVSSNFPSLVKHVDDLEDLWNQAIAKREGAVNLVKNSTLMSMSKGFAEKISENWSECKHAVFKKIYTSIRPGVNKYDMLNPTCMKCVALKYQCISCKIEYEKMKKEANTIDTPTPSTSSGSSSVEVLFGDPKIGYQGNAPIVEEPADNTNTSIPVSIPMFDHDVKYLLSSKGCEWLTDLKKNYSPIVLHDFKKFLDDHHDSIAVSLRRYPQYARGPELFKSICQRGCNCVHNFNTNPPIIYKGQFAFVNPSTPGVPDYINCFTCTGKCWMLLPWIHHGTVIACKKMSASRESWMCEMDDRELIFDKITFNSIFSKLTKWVWDFYYDKMKPALKAVISFFSTLNGWMFGALFLTTIFSTIIMGVGTYEVCTQQGGMQPSGAEIARANTIKTVGDTKFHPIAYQANSYESGKPRVAKASKAKIKTPIRATKTLEYQSAQQFDVVKQRLRNNLSSIDVVYTDVEGNLKRTRNFGLMLKDQQMLIQKHYYDFWKRLDLTAKFYFYNNNIKSHAPDGILLTNFFDLDIDWFMTPDKDIFDSNFGILHLPKIVPAYKDLTKFIAKSTEHQYIKFDECYLYSSLSGESMHCVMNIEYNKEVTDANGWLRLDECYSYRYTGVGLCGSALLCSTLERPIVGVHFAGTSTYGYAEPLCYESFNQIDVKHYDYDLCDLRLDGSKEKIQFDTLLYPQGTVPDVYSHHQGCVSQYIPSLVHGVYEVDTEPNPLSPRDERLPPGNPPLQRGVEHMGKPPLDFPSDLLKPAARDLEDVILRTVKPVRLVMDKISLQDAICGNVNVKGFEPLEWSSSEGFPLRRLRPSGVKGKKWLFDLEETPTGYVLRGMHGELKRQLSICDALRKDSIRCPTIFVDCLKDTCIDINKCKIPGKTRIFSISPVQYTIAFKQYFGDFLASYQEARLKAEHGIGLNVDSLEWSQVANYITTYGNNIIAGDYKNFGPSLMLKCVEEAFNIIMAWYERYDNDAERQRVRRVLLSEIVHAKHLCLNVVYGVPCGIPSGSPITTPLNSLVNSLYLRCGWKSITGQNFSIMHDNIKILTYGDDVCVNVSDEFKNIYNTESLSLFFKNYNIVFTDIDKSDRLINYRSLETCSFLKRNFRLHPNSNAIFLAPIELQSIRKCVNWMTRKGDPKSNTLENCKQACELAFGHGPEYYTEVREFLQRACMRQLGCSFTAPRWYEKSEICYGI</sequence>
<dbReference type="Gene3D" id="1.20.960.20">
    <property type="match status" value="1"/>
</dbReference>
<keyword evidence="4" id="KW-0167">Capsid protein</keyword>
<comment type="subcellular location">
    <subcellularLocation>
        <location evidence="1">Virion</location>
    </subcellularLocation>
</comment>
<reference evidence="18" key="1">
    <citation type="submission" date="2020-01" db="EMBL/GenBank/DDBJ databases">
        <authorList>
            <person name="Pavlushin S.V."/>
            <person name="Ilinsky Y.Y."/>
            <person name="Belousova I.A."/>
            <person name="Bayborodin S.I."/>
            <person name="Lunev E.A."/>
            <person name="Kechin A.A."/>
            <person name="Khrapov E.A."/>
            <person name="Filipenko M.L."/>
            <person name="Toshchakov S.V."/>
            <person name="Martemyanov V.V."/>
        </authorList>
    </citation>
    <scope>NUCLEOTIDE SEQUENCE</scope>
    <source>
        <strain evidence="18">LdIFV1</strain>
    </source>
</reference>
<keyword evidence="12" id="KW-0067">ATP-binding</keyword>
<evidence type="ECO:0000313" key="18">
    <source>
        <dbReference type="EMBL" id="QJB76116.1"/>
    </source>
</evidence>
<evidence type="ECO:0000256" key="9">
    <source>
        <dbReference type="ARBA" id="ARBA00022801"/>
    </source>
</evidence>
<keyword evidence="11" id="KW-0788">Thiol protease</keyword>
<evidence type="ECO:0000256" key="10">
    <source>
        <dbReference type="ARBA" id="ARBA00022806"/>
    </source>
</evidence>
<evidence type="ECO:0000256" key="4">
    <source>
        <dbReference type="ARBA" id="ARBA00022561"/>
    </source>
</evidence>
<evidence type="ECO:0000256" key="15">
    <source>
        <dbReference type="SAM" id="MobiDB-lite"/>
    </source>
</evidence>
<dbReference type="InterPro" id="IPR043504">
    <property type="entry name" value="Peptidase_S1_PA_chymotrypsin"/>
</dbReference>
<evidence type="ECO:0000259" key="16">
    <source>
        <dbReference type="PROSITE" id="PS50507"/>
    </source>
</evidence>
<evidence type="ECO:0000256" key="11">
    <source>
        <dbReference type="ARBA" id="ARBA00022807"/>
    </source>
</evidence>
<keyword evidence="13" id="KW-0946">Virion</keyword>
<dbReference type="GO" id="GO:0003723">
    <property type="term" value="F:RNA binding"/>
    <property type="evidence" value="ECO:0007669"/>
    <property type="project" value="InterPro"/>
</dbReference>
<dbReference type="InterPro" id="IPR029053">
    <property type="entry name" value="Viral_coat"/>
</dbReference>
<evidence type="ECO:0000256" key="6">
    <source>
        <dbReference type="ARBA" id="ARBA00022679"/>
    </source>
</evidence>
<dbReference type="SUPFAM" id="SSF88633">
    <property type="entry name" value="Positive stranded ssRNA viruses"/>
    <property type="match status" value="3"/>
</dbReference>
<dbReference type="InterPro" id="IPR001205">
    <property type="entry name" value="RNA-dir_pol_C"/>
</dbReference>
<dbReference type="InterPro" id="IPR009003">
    <property type="entry name" value="Peptidase_S1_PA"/>
</dbReference>
<keyword evidence="9" id="KW-0378">Hydrolase</keyword>
<dbReference type="InterPro" id="IPR043128">
    <property type="entry name" value="Rev_trsase/Diguanyl_cyclase"/>
</dbReference>
<feature type="domain" description="SF3 helicase" evidence="17">
    <location>
        <begin position="1542"/>
        <end position="1711"/>
    </location>
</feature>